<evidence type="ECO:0000256" key="1">
    <source>
        <dbReference type="SAM" id="SignalP"/>
    </source>
</evidence>
<protein>
    <submittedName>
        <fullName evidence="2">Uncharacterized protein</fullName>
    </submittedName>
</protein>
<dbReference type="OrthoDB" id="9814425at2"/>
<name>A0A238VQB2_9FLAO</name>
<organism evidence="2 3">
    <name type="scientific">Dokdonia pacifica</name>
    <dbReference type="NCBI Taxonomy" id="1627892"/>
    <lineage>
        <taxon>Bacteria</taxon>
        <taxon>Pseudomonadati</taxon>
        <taxon>Bacteroidota</taxon>
        <taxon>Flavobacteriia</taxon>
        <taxon>Flavobacteriales</taxon>
        <taxon>Flavobacteriaceae</taxon>
        <taxon>Dokdonia</taxon>
    </lineage>
</organism>
<accession>A0A238VQB2</accession>
<dbReference type="AlphaFoldDB" id="A0A238VQB2"/>
<reference evidence="2 3" key="1">
    <citation type="submission" date="2017-06" db="EMBL/GenBank/DDBJ databases">
        <authorList>
            <person name="Kim H.J."/>
            <person name="Triplett B.A."/>
        </authorList>
    </citation>
    <scope>NUCLEOTIDE SEQUENCE [LARGE SCALE GENOMIC DNA]</scope>
    <source>
        <strain evidence="2 3">DSM 25597</strain>
    </source>
</reference>
<sequence>MKYILFLISITISTQFFAQEYANDVSEAYPFGRPHPDAPKELLDYEFLIGECACESTTRNPDQSWADPEEIIWRYKYIMNGTAVQDETLKPDGSHSGSIRQYIADSSSWYVHYYSNKAPTTRLSTWKGGKRGDSIVLYNKQKAPNGTDGYFRITFSEITKDGFHWLGEWVNTTETFSYPTWKIRCRKVRTN</sequence>
<evidence type="ECO:0000313" key="2">
    <source>
        <dbReference type="EMBL" id="SNR36334.1"/>
    </source>
</evidence>
<proteinExistence type="predicted"/>
<feature type="signal peptide" evidence="1">
    <location>
        <begin position="1"/>
        <end position="18"/>
    </location>
</feature>
<keyword evidence="1" id="KW-0732">Signal</keyword>
<keyword evidence="3" id="KW-1185">Reference proteome</keyword>
<evidence type="ECO:0000313" key="3">
    <source>
        <dbReference type="Proteomes" id="UP000198379"/>
    </source>
</evidence>
<feature type="chain" id="PRO_5012782719" evidence="1">
    <location>
        <begin position="19"/>
        <end position="191"/>
    </location>
</feature>
<dbReference type="RefSeq" id="WP_089369541.1">
    <property type="nucleotide sequence ID" value="NZ_BMEP01000002.1"/>
</dbReference>
<dbReference type="Proteomes" id="UP000198379">
    <property type="component" value="Unassembled WGS sequence"/>
</dbReference>
<gene>
    <name evidence="2" type="ORF">SAMN06265376_101171</name>
</gene>
<dbReference type="EMBL" id="FZNY01000001">
    <property type="protein sequence ID" value="SNR36334.1"/>
    <property type="molecule type" value="Genomic_DNA"/>
</dbReference>